<dbReference type="GO" id="GO:0003723">
    <property type="term" value="F:RNA binding"/>
    <property type="evidence" value="ECO:0007669"/>
    <property type="project" value="UniProtKB-KW"/>
</dbReference>
<name>A0AAV5IZ19_9ROSI</name>
<comment type="caution">
    <text evidence="3">The sequence shown here is derived from an EMBL/GenBank/DDBJ whole genome shotgun (WGS) entry which is preliminary data.</text>
</comment>
<dbReference type="SUPFAM" id="SSF54928">
    <property type="entry name" value="RNA-binding domain, RBD"/>
    <property type="match status" value="1"/>
</dbReference>
<dbReference type="Pfam" id="PF08152">
    <property type="entry name" value="GUCT"/>
    <property type="match status" value="1"/>
</dbReference>
<proteinExistence type="predicted"/>
<feature type="compositionally biased region" description="Acidic residues" evidence="1">
    <location>
        <begin position="74"/>
        <end position="91"/>
    </location>
</feature>
<dbReference type="GO" id="GO:0005524">
    <property type="term" value="F:ATP binding"/>
    <property type="evidence" value="ECO:0007669"/>
    <property type="project" value="InterPro"/>
</dbReference>
<reference evidence="3 4" key="1">
    <citation type="journal article" date="2021" name="Commun. Biol.">
        <title>The genome of Shorea leprosula (Dipterocarpaceae) highlights the ecological relevance of drought in aseasonal tropical rainforests.</title>
        <authorList>
            <person name="Ng K.K.S."/>
            <person name="Kobayashi M.J."/>
            <person name="Fawcett J.A."/>
            <person name="Hatakeyama M."/>
            <person name="Paape T."/>
            <person name="Ng C.H."/>
            <person name="Ang C.C."/>
            <person name="Tnah L.H."/>
            <person name="Lee C.T."/>
            <person name="Nishiyama T."/>
            <person name="Sese J."/>
            <person name="O'Brien M.J."/>
            <person name="Copetti D."/>
            <person name="Mohd Noor M.I."/>
            <person name="Ong R.C."/>
            <person name="Putra M."/>
            <person name="Sireger I.Z."/>
            <person name="Indrioko S."/>
            <person name="Kosugi Y."/>
            <person name="Izuno A."/>
            <person name="Isagi Y."/>
            <person name="Lee S.L."/>
            <person name="Shimizu K.K."/>
        </authorList>
    </citation>
    <scope>NUCLEOTIDE SEQUENCE [LARGE SCALE GENOMIC DNA]</scope>
    <source>
        <strain evidence="3">214</strain>
    </source>
</reference>
<protein>
    <recommendedName>
        <fullName evidence="2">GUCT domain-containing protein</fullName>
    </recommendedName>
</protein>
<organism evidence="3 4">
    <name type="scientific">Rubroshorea leprosula</name>
    <dbReference type="NCBI Taxonomy" id="152421"/>
    <lineage>
        <taxon>Eukaryota</taxon>
        <taxon>Viridiplantae</taxon>
        <taxon>Streptophyta</taxon>
        <taxon>Embryophyta</taxon>
        <taxon>Tracheophyta</taxon>
        <taxon>Spermatophyta</taxon>
        <taxon>Magnoliopsida</taxon>
        <taxon>eudicotyledons</taxon>
        <taxon>Gunneridae</taxon>
        <taxon>Pentapetalae</taxon>
        <taxon>rosids</taxon>
        <taxon>malvids</taxon>
        <taxon>Malvales</taxon>
        <taxon>Dipterocarpaceae</taxon>
        <taxon>Rubroshorea</taxon>
    </lineage>
</organism>
<dbReference type="GO" id="GO:0016787">
    <property type="term" value="F:hydrolase activity"/>
    <property type="evidence" value="ECO:0007669"/>
    <property type="project" value="UniProtKB-KW"/>
</dbReference>
<sequence length="116" mass="12801">MLLDEFNCIFNNRFIFAYGVLRRFLPEEKVESVKGLTLTADGNGAVFDVAVEDLDTFLSGGPRPRGDPLPSLAEVEEDEMEAGVEGAEVDESQPVPEVEIHPVPFDDEQPPLPDKQ</sequence>
<accession>A0AAV5IZ19</accession>
<dbReference type="EMBL" id="BPVZ01000026">
    <property type="protein sequence ID" value="GKV07082.1"/>
    <property type="molecule type" value="Genomic_DNA"/>
</dbReference>
<dbReference type="InterPro" id="IPR012562">
    <property type="entry name" value="GUCT"/>
</dbReference>
<feature type="region of interest" description="Disordered" evidence="1">
    <location>
        <begin position="57"/>
        <end position="116"/>
    </location>
</feature>
<dbReference type="Gene3D" id="3.30.70.2280">
    <property type="match status" value="1"/>
</dbReference>
<evidence type="ECO:0000256" key="1">
    <source>
        <dbReference type="SAM" id="MobiDB-lite"/>
    </source>
</evidence>
<dbReference type="InterPro" id="IPR035979">
    <property type="entry name" value="RBD_domain_sf"/>
</dbReference>
<evidence type="ECO:0000259" key="2">
    <source>
        <dbReference type="Pfam" id="PF08152"/>
    </source>
</evidence>
<dbReference type="GO" id="GO:0003724">
    <property type="term" value="F:RNA helicase activity"/>
    <property type="evidence" value="ECO:0007669"/>
    <property type="project" value="UniProtKB-EC"/>
</dbReference>
<gene>
    <name evidence="3" type="ORF">SLEP1_g18888</name>
</gene>
<keyword evidence="4" id="KW-1185">Reference proteome</keyword>
<dbReference type="Proteomes" id="UP001054252">
    <property type="component" value="Unassembled WGS sequence"/>
</dbReference>
<evidence type="ECO:0000313" key="3">
    <source>
        <dbReference type="EMBL" id="GKV07082.1"/>
    </source>
</evidence>
<evidence type="ECO:0000313" key="4">
    <source>
        <dbReference type="Proteomes" id="UP001054252"/>
    </source>
</evidence>
<feature type="domain" description="GUCT" evidence="2">
    <location>
        <begin position="13"/>
        <end position="60"/>
    </location>
</feature>
<dbReference type="AlphaFoldDB" id="A0AAV5IZ19"/>